<dbReference type="EMBL" id="JACBZD010000001">
    <property type="protein sequence ID" value="NYI03634.1"/>
    <property type="molecule type" value="Genomic_DNA"/>
</dbReference>
<dbReference type="Pfam" id="PF00156">
    <property type="entry name" value="Pribosyltran"/>
    <property type="match status" value="1"/>
</dbReference>
<evidence type="ECO:0000259" key="1">
    <source>
        <dbReference type="Pfam" id="PF00156"/>
    </source>
</evidence>
<dbReference type="GO" id="GO:0016757">
    <property type="term" value="F:glycosyltransferase activity"/>
    <property type="evidence" value="ECO:0007669"/>
    <property type="project" value="UniProtKB-KW"/>
</dbReference>
<dbReference type="AlphaFoldDB" id="A0A852ZRZ9"/>
<evidence type="ECO:0000313" key="3">
    <source>
        <dbReference type="Proteomes" id="UP000567795"/>
    </source>
</evidence>
<protein>
    <submittedName>
        <fullName evidence="2">Putative phosphoribosyltransferase</fullName>
    </submittedName>
</protein>
<comment type="caution">
    <text evidence="2">The sequence shown here is derived from an EMBL/GenBank/DDBJ whole genome shotgun (WGS) entry which is preliminary data.</text>
</comment>
<reference evidence="2 3" key="1">
    <citation type="submission" date="2020-07" db="EMBL/GenBank/DDBJ databases">
        <title>Sequencing the genomes of 1000 actinobacteria strains.</title>
        <authorList>
            <person name="Klenk H.-P."/>
        </authorList>
    </citation>
    <scope>NUCLEOTIDE SEQUENCE [LARGE SCALE GENOMIC DNA]</scope>
    <source>
        <strain evidence="2 3">DSM 42178</strain>
    </source>
</reference>
<sequence>MRFSDRREAGRALAARLRETTPPLTDPLVLALPRGGVPVAYDVARELNAPLDVLVVRKLGAPFQPELGVGAVTGEDPPVFNDYVLEQVGLTEQEMAPVVVAERAEVRRREERYRGGRPAPEVAGRTVVVVDDGLATGITALVGCRSVRSRGPERLLLAVPVGAADAVAMLSREVDEVVCLSTPLAFQAVGAWYDDFAQLTDENVLDLLAARRRELAQGQEAANPGDAP</sequence>
<dbReference type="RefSeq" id="WP_179812654.1">
    <property type="nucleotide sequence ID" value="NZ_JACBZD010000001.1"/>
</dbReference>
<dbReference type="Gene3D" id="3.30.1310.20">
    <property type="entry name" value="PRTase-like"/>
    <property type="match status" value="1"/>
</dbReference>
<accession>A0A852ZRZ9</accession>
<dbReference type="SUPFAM" id="SSF53271">
    <property type="entry name" value="PRTase-like"/>
    <property type="match status" value="1"/>
</dbReference>
<dbReference type="InterPro" id="IPR000836">
    <property type="entry name" value="PRTase_dom"/>
</dbReference>
<gene>
    <name evidence="2" type="ORF">FHU37_000577</name>
</gene>
<evidence type="ECO:0000313" key="2">
    <source>
        <dbReference type="EMBL" id="NYI03634.1"/>
    </source>
</evidence>
<keyword evidence="2" id="KW-0328">Glycosyltransferase</keyword>
<organism evidence="2 3">
    <name type="scientific">Allostreptomyces psammosilenae</name>
    <dbReference type="NCBI Taxonomy" id="1892865"/>
    <lineage>
        <taxon>Bacteria</taxon>
        <taxon>Bacillati</taxon>
        <taxon>Actinomycetota</taxon>
        <taxon>Actinomycetes</taxon>
        <taxon>Kitasatosporales</taxon>
        <taxon>Streptomycetaceae</taxon>
        <taxon>Allostreptomyces</taxon>
    </lineage>
</organism>
<dbReference type="Proteomes" id="UP000567795">
    <property type="component" value="Unassembled WGS sequence"/>
</dbReference>
<keyword evidence="2" id="KW-0808">Transferase</keyword>
<name>A0A852ZRZ9_9ACTN</name>
<keyword evidence="3" id="KW-1185">Reference proteome</keyword>
<dbReference type="Gene3D" id="3.40.50.2020">
    <property type="match status" value="1"/>
</dbReference>
<dbReference type="InterPro" id="IPR029057">
    <property type="entry name" value="PRTase-like"/>
</dbReference>
<dbReference type="CDD" id="cd06223">
    <property type="entry name" value="PRTases_typeI"/>
    <property type="match status" value="1"/>
</dbReference>
<feature type="domain" description="Phosphoribosyltransferase" evidence="1">
    <location>
        <begin position="9"/>
        <end position="177"/>
    </location>
</feature>
<proteinExistence type="predicted"/>